<dbReference type="Proteomes" id="UP001431209">
    <property type="component" value="Unassembled WGS sequence"/>
</dbReference>
<dbReference type="EMBL" id="JAOPGA020000436">
    <property type="protein sequence ID" value="KAL0478593.1"/>
    <property type="molecule type" value="Genomic_DNA"/>
</dbReference>
<proteinExistence type="predicted"/>
<reference evidence="3 5" key="1">
    <citation type="submission" date="2024-03" db="EMBL/GenBank/DDBJ databases">
        <title>The Acrasis kona genome and developmental transcriptomes reveal deep origins of eukaryotic multicellular pathways.</title>
        <authorList>
            <person name="Sheikh S."/>
            <person name="Fu C.-J."/>
            <person name="Brown M.W."/>
            <person name="Baldauf S.L."/>
        </authorList>
    </citation>
    <scope>NUCLEOTIDE SEQUENCE [LARGE SCALE GENOMIC DNA]</scope>
    <source>
        <strain evidence="3 5">ATCC MYA-3509</strain>
    </source>
</reference>
<evidence type="ECO:0000313" key="5">
    <source>
        <dbReference type="Proteomes" id="UP001431209"/>
    </source>
</evidence>
<accession>A0AAW2YMH5</accession>
<evidence type="ECO:0000259" key="2">
    <source>
        <dbReference type="Pfam" id="PF12158"/>
    </source>
</evidence>
<organism evidence="3 5">
    <name type="scientific">Acrasis kona</name>
    <dbReference type="NCBI Taxonomy" id="1008807"/>
    <lineage>
        <taxon>Eukaryota</taxon>
        <taxon>Discoba</taxon>
        <taxon>Heterolobosea</taxon>
        <taxon>Tetramitia</taxon>
        <taxon>Eutetramitia</taxon>
        <taxon>Acrasidae</taxon>
        <taxon>Acrasis</taxon>
    </lineage>
</organism>
<feature type="domain" description="DUF3592" evidence="2">
    <location>
        <begin position="84"/>
        <end position="158"/>
    </location>
</feature>
<comment type="caution">
    <text evidence="3">The sequence shown here is derived from an EMBL/GenBank/DDBJ whole genome shotgun (WGS) entry which is preliminary data.</text>
</comment>
<keyword evidence="1" id="KW-0812">Transmembrane</keyword>
<feature type="transmembrane region" description="Helical" evidence="1">
    <location>
        <begin position="166"/>
        <end position="185"/>
    </location>
</feature>
<gene>
    <name evidence="3" type="ORF">AKO1_004716</name>
    <name evidence="4" type="ORF">AKO1_012573</name>
</gene>
<evidence type="ECO:0000313" key="4">
    <source>
        <dbReference type="EMBL" id="KAL0481442.1"/>
    </source>
</evidence>
<dbReference type="Pfam" id="PF12158">
    <property type="entry name" value="DUF3592"/>
    <property type="match status" value="1"/>
</dbReference>
<feature type="transmembrane region" description="Helical" evidence="1">
    <location>
        <begin position="47"/>
        <end position="68"/>
    </location>
</feature>
<evidence type="ECO:0000256" key="1">
    <source>
        <dbReference type="SAM" id="Phobius"/>
    </source>
</evidence>
<sequence>MIRGLNRVGNYVATRRHLSIWPRDFMKKVASNNRKNTYKDDTYSDHATIMVLSGVFALGTGFALYTTYLRVSEYAESHSWPTVTGVITGATHGRRTVNDILYKYRVGNQYYKSFSISRRILPPFGADPEDIEVQVRIGQEVLVYYNPKRPQAACLVPTKGINYSDVLLCGLLALITAKAATMWVARVTYMVKHKLNTRRR</sequence>
<dbReference type="InterPro" id="IPR021994">
    <property type="entry name" value="DUF3592"/>
</dbReference>
<dbReference type="AlphaFoldDB" id="A0AAW2YMH5"/>
<name>A0AAW2YMH5_9EUKA</name>
<keyword evidence="1" id="KW-0472">Membrane</keyword>
<keyword evidence="1" id="KW-1133">Transmembrane helix</keyword>
<evidence type="ECO:0000313" key="3">
    <source>
        <dbReference type="EMBL" id="KAL0478593.1"/>
    </source>
</evidence>
<keyword evidence="5" id="KW-1185">Reference proteome</keyword>
<protein>
    <recommendedName>
        <fullName evidence="2">DUF3592 domain-containing protein</fullName>
    </recommendedName>
</protein>
<dbReference type="EMBL" id="JAOPGA020000766">
    <property type="protein sequence ID" value="KAL0481442.1"/>
    <property type="molecule type" value="Genomic_DNA"/>
</dbReference>